<evidence type="ECO:0000313" key="2">
    <source>
        <dbReference type="Proteomes" id="UP000663879"/>
    </source>
</evidence>
<protein>
    <submittedName>
        <fullName evidence="1">Uncharacterized protein</fullName>
    </submittedName>
</protein>
<proteinExistence type="predicted"/>
<gene>
    <name evidence="1" type="ORF">OXX778_LOCUS6816</name>
</gene>
<organism evidence="1 2">
    <name type="scientific">Brachionus calyciflorus</name>
    <dbReference type="NCBI Taxonomy" id="104777"/>
    <lineage>
        <taxon>Eukaryota</taxon>
        <taxon>Metazoa</taxon>
        <taxon>Spiralia</taxon>
        <taxon>Gnathifera</taxon>
        <taxon>Rotifera</taxon>
        <taxon>Eurotatoria</taxon>
        <taxon>Monogononta</taxon>
        <taxon>Pseudotrocha</taxon>
        <taxon>Ploima</taxon>
        <taxon>Brachionidae</taxon>
        <taxon>Brachionus</taxon>
    </lineage>
</organism>
<dbReference type="Proteomes" id="UP000663879">
    <property type="component" value="Unassembled WGS sequence"/>
</dbReference>
<sequence>MDSENSQCEDFEYPQLSSGISIDLIDGEKYKIEFNFDKSNLRSIIKEVVAKDKLNSSCICGGYFTKLKRAITTPDIYIFDDSKYLPEEEYLNSFLNEQFREFRFDQLGTTAPLGIFAKKKVIMNDKKEANVYFTYIPFPKTCQAKSELLNTYDLEPCRIMYSYSDNLFYCSVWFTSGGNMIAENRKPSKEFLDKYYDKGFCFQDNVFNCSKGWSRDINRM</sequence>
<evidence type="ECO:0000313" key="1">
    <source>
        <dbReference type="EMBL" id="CAF0807898.1"/>
    </source>
</evidence>
<accession>A0A813TDS3</accession>
<reference evidence="1" key="1">
    <citation type="submission" date="2021-02" db="EMBL/GenBank/DDBJ databases">
        <authorList>
            <person name="Nowell W R."/>
        </authorList>
    </citation>
    <scope>NUCLEOTIDE SEQUENCE</scope>
    <source>
        <strain evidence="1">Ploen Becks lab</strain>
    </source>
</reference>
<keyword evidence="2" id="KW-1185">Reference proteome</keyword>
<comment type="caution">
    <text evidence="1">The sequence shown here is derived from an EMBL/GenBank/DDBJ whole genome shotgun (WGS) entry which is preliminary data.</text>
</comment>
<name>A0A813TDS3_9BILA</name>
<dbReference type="EMBL" id="CAJNOC010000831">
    <property type="protein sequence ID" value="CAF0807898.1"/>
    <property type="molecule type" value="Genomic_DNA"/>
</dbReference>
<dbReference type="AlphaFoldDB" id="A0A813TDS3"/>